<dbReference type="STRING" id="1121898.GCA_000422725_02537"/>
<evidence type="ECO:0000313" key="3">
    <source>
        <dbReference type="Proteomes" id="UP000030111"/>
    </source>
</evidence>
<dbReference type="OrthoDB" id="1110633at2"/>
<evidence type="ECO:0000313" key="2">
    <source>
        <dbReference type="EMBL" id="KGO93085.1"/>
    </source>
</evidence>
<accession>A0A0A2MXZ2</accession>
<keyword evidence="1" id="KW-0732">Signal</keyword>
<keyword evidence="3" id="KW-1185">Reference proteome</keyword>
<dbReference type="Proteomes" id="UP000030111">
    <property type="component" value="Unassembled WGS sequence"/>
</dbReference>
<gene>
    <name evidence="2" type="ORF">Q766_10770</name>
</gene>
<dbReference type="eggNOG" id="COG4775">
    <property type="taxonomic scope" value="Bacteria"/>
</dbReference>
<reference evidence="2 3" key="1">
    <citation type="submission" date="2013-09" db="EMBL/GenBank/DDBJ databases">
        <authorList>
            <person name="Zeng Z."/>
            <person name="Chen C."/>
        </authorList>
    </citation>
    <scope>NUCLEOTIDE SEQUENCE [LARGE SCALE GENOMIC DNA]</scope>
    <source>
        <strain evidence="2 3">WB 4.1-42</strain>
    </source>
</reference>
<organism evidence="2 3">
    <name type="scientific">Flavobacterium subsaxonicum WB 4.1-42 = DSM 21790</name>
    <dbReference type="NCBI Taxonomy" id="1121898"/>
    <lineage>
        <taxon>Bacteria</taxon>
        <taxon>Pseudomonadati</taxon>
        <taxon>Bacteroidota</taxon>
        <taxon>Flavobacteriia</taxon>
        <taxon>Flavobacteriales</taxon>
        <taxon>Flavobacteriaceae</taxon>
        <taxon>Flavobacterium</taxon>
    </lineage>
</organism>
<dbReference type="RefSeq" id="WP_026992886.1">
    <property type="nucleotide sequence ID" value="NZ_JRLY01000007.1"/>
</dbReference>
<sequence length="620" mass="71843">MALHYRLLLLLAFFAIAPLHAQETIKKKDTVQQHRDQMYKKLQDYSSRRKFTKFVHKLVFRAVKEQEPSKKRRDVKNKAPEMQTNYARVQGKIVRKIIIETLDPFGYSVNDTTRKPDTWLENTGNGIHLKTKQMTIRNLLLFKKNKPLDSLLILDSERLIRSQRFVRRVAIKPQATASKDSIDVYIRVLDSWSLIPNGSASSSGTSIKLTERNFFGLGHQFENDFDKRFNTGETSYLARYTVPNIMNTYVTAQATYQIWQSDNSLKAFGLNRDFFSAYTRWAGGAYVESRVQRDTLPNAQQVWNYQNFNSKAQDFWGGYAFKIYEGETEADRTTRLVTTARYYARQYSETPTVEYDSVGYYSNEHFYMGSIGLTSRKFVQDKFLFNYDIVEDIPIGKVYSVTFGLQDKNQERRLYLGGRYAFGNYYRWGYFSLNTQVGSFYYRGNTQQTTLSLDALYFTNIKTWGNWRFRHFIKPMVVMGDNRMSIITDQLNINGDATGIAGFDSRTLLGTKKALLTLQTQSYAPWNLLGFRLNPFASFTMGVVGTEERKLFESKVYTKIGVGLLIYNDYLIFNSFQLSLAFYPSIPDRGTNLFKTNTIQNTDIILPDFQVGKPGIVPYQ</sequence>
<dbReference type="AlphaFoldDB" id="A0A0A2MXZ2"/>
<evidence type="ECO:0008006" key="4">
    <source>
        <dbReference type="Google" id="ProtNLM"/>
    </source>
</evidence>
<protein>
    <recommendedName>
        <fullName evidence="4">Outer membrane protein/protective antigen OMA87</fullName>
    </recommendedName>
</protein>
<proteinExistence type="predicted"/>
<comment type="caution">
    <text evidence="2">The sequence shown here is derived from an EMBL/GenBank/DDBJ whole genome shotgun (WGS) entry which is preliminary data.</text>
</comment>
<name>A0A0A2MXZ2_9FLAO</name>
<dbReference type="Gene3D" id="3.10.20.310">
    <property type="entry name" value="membrane protein fhac"/>
    <property type="match status" value="1"/>
</dbReference>
<evidence type="ECO:0000256" key="1">
    <source>
        <dbReference type="SAM" id="SignalP"/>
    </source>
</evidence>
<feature type="chain" id="PRO_5001992861" description="Outer membrane protein/protective antigen OMA87" evidence="1">
    <location>
        <begin position="22"/>
        <end position="620"/>
    </location>
</feature>
<dbReference type="EMBL" id="JRLY01000007">
    <property type="protein sequence ID" value="KGO93085.1"/>
    <property type="molecule type" value="Genomic_DNA"/>
</dbReference>
<feature type="signal peptide" evidence="1">
    <location>
        <begin position="1"/>
        <end position="21"/>
    </location>
</feature>